<proteinExistence type="predicted"/>
<reference evidence="1 2" key="1">
    <citation type="submission" date="2018-05" db="EMBL/GenBank/DDBJ databases">
        <title>Streptomyces venezuelae.</title>
        <authorList>
            <person name="Kim W."/>
            <person name="Lee N."/>
            <person name="Cho B.-K."/>
        </authorList>
    </citation>
    <scope>NUCLEOTIDE SEQUENCE [LARGE SCALE GENOMIC DNA]</scope>
    <source>
        <strain evidence="1 2">ATCC 14584</strain>
    </source>
</reference>
<name>A0A5P2C0I4_STRVZ</name>
<protein>
    <submittedName>
        <fullName evidence="1">Uncharacterized protein</fullName>
    </submittedName>
</protein>
<gene>
    <name evidence="1" type="ORF">DEJ48_20140</name>
</gene>
<evidence type="ECO:0000313" key="2">
    <source>
        <dbReference type="Proteomes" id="UP000322927"/>
    </source>
</evidence>
<dbReference type="EMBL" id="CP029192">
    <property type="protein sequence ID" value="QES35428.1"/>
    <property type="molecule type" value="Genomic_DNA"/>
</dbReference>
<evidence type="ECO:0000313" key="1">
    <source>
        <dbReference type="EMBL" id="QES35428.1"/>
    </source>
</evidence>
<accession>A0A5P2C0I4</accession>
<organism evidence="1 2">
    <name type="scientific">Streptomyces venezuelae</name>
    <dbReference type="NCBI Taxonomy" id="54571"/>
    <lineage>
        <taxon>Bacteria</taxon>
        <taxon>Bacillati</taxon>
        <taxon>Actinomycetota</taxon>
        <taxon>Actinomycetes</taxon>
        <taxon>Kitasatosporales</taxon>
        <taxon>Streptomycetaceae</taxon>
        <taxon>Streptomyces</taxon>
    </lineage>
</organism>
<dbReference type="Proteomes" id="UP000322927">
    <property type="component" value="Chromosome"/>
</dbReference>
<sequence>MKTAIHELQEKIFLAELEGPADIVVYTSRMMQLETQLMSDFYEVLARNCASEFPANHFDDGSKVLDAEFARLDVRTDFTREARVILGGVL</sequence>
<dbReference type="AlphaFoldDB" id="A0A5P2C0I4"/>